<keyword evidence="3" id="KW-1185">Reference proteome</keyword>
<dbReference type="RefSeq" id="WP_120795173.1">
    <property type="nucleotide sequence ID" value="NZ_BLKX01000003.1"/>
</dbReference>
<dbReference type="InterPro" id="IPR036689">
    <property type="entry name" value="ESAT-6-like_sf"/>
</dbReference>
<comment type="caution">
    <text evidence="2">The sequence shown here is derived from an EMBL/GenBank/DDBJ whole genome shotgun (WGS) entry which is preliminary data.</text>
</comment>
<dbReference type="Pfam" id="PF06013">
    <property type="entry name" value="WXG100"/>
    <property type="match status" value="1"/>
</dbReference>
<evidence type="ECO:0000256" key="1">
    <source>
        <dbReference type="SAM" id="MobiDB-lite"/>
    </source>
</evidence>
<proteinExistence type="predicted"/>
<feature type="region of interest" description="Disordered" evidence="1">
    <location>
        <begin position="85"/>
        <end position="105"/>
    </location>
</feature>
<name>A0ABQ1CFJ8_9MYCO</name>
<reference evidence="2 3" key="1">
    <citation type="journal article" date="2019" name="Emerg. Microbes Infect.">
        <title>Comprehensive subspecies identification of 175 nontuberculous mycobacteria species based on 7547 genomic profiles.</title>
        <authorList>
            <person name="Matsumoto Y."/>
            <person name="Kinjo T."/>
            <person name="Motooka D."/>
            <person name="Nabeya D."/>
            <person name="Jung N."/>
            <person name="Uechi K."/>
            <person name="Horii T."/>
            <person name="Iida T."/>
            <person name="Fujita J."/>
            <person name="Nakamura S."/>
        </authorList>
    </citation>
    <scope>NUCLEOTIDE SEQUENCE [LARGE SCALE GENOMIC DNA]</scope>
    <source>
        <strain evidence="2 3">JCM 18565</strain>
    </source>
</reference>
<protein>
    <recommendedName>
        <fullName evidence="4">WXG100 family type VII secretion target</fullName>
    </recommendedName>
</protein>
<organism evidence="2 3">
    <name type="scientific">Mycobacterium paragordonae</name>
    <dbReference type="NCBI Taxonomy" id="1389713"/>
    <lineage>
        <taxon>Bacteria</taxon>
        <taxon>Bacillati</taxon>
        <taxon>Actinomycetota</taxon>
        <taxon>Actinomycetes</taxon>
        <taxon>Mycobacteriales</taxon>
        <taxon>Mycobacteriaceae</taxon>
        <taxon>Mycobacterium</taxon>
    </lineage>
</organism>
<dbReference type="Proteomes" id="UP000465240">
    <property type="component" value="Unassembled WGS sequence"/>
</dbReference>
<evidence type="ECO:0000313" key="3">
    <source>
        <dbReference type="Proteomes" id="UP000465240"/>
    </source>
</evidence>
<dbReference type="EMBL" id="BLKX01000003">
    <property type="protein sequence ID" value="GFG83231.1"/>
    <property type="molecule type" value="Genomic_DNA"/>
</dbReference>
<sequence>MSGTIKLTPQQLRSEQGIAMGNVEHVQGLAAGVVRHAGDIVGSWDGPARVAAQNSIAEIANGLKKFSANQTVIAEGLGKLASAHEHNEADSAGNITGAFGAPTSV</sequence>
<evidence type="ECO:0000313" key="2">
    <source>
        <dbReference type="EMBL" id="GFG83231.1"/>
    </source>
</evidence>
<dbReference type="SUPFAM" id="SSF140453">
    <property type="entry name" value="EsxAB dimer-like"/>
    <property type="match status" value="1"/>
</dbReference>
<gene>
    <name evidence="2" type="ORF">MPRG_65070</name>
</gene>
<accession>A0ABQ1CFJ8</accession>
<dbReference type="Gene3D" id="1.10.287.1060">
    <property type="entry name" value="ESAT-6-like"/>
    <property type="match status" value="1"/>
</dbReference>
<dbReference type="InterPro" id="IPR010310">
    <property type="entry name" value="T7SS_ESAT-6-like"/>
</dbReference>
<evidence type="ECO:0008006" key="4">
    <source>
        <dbReference type="Google" id="ProtNLM"/>
    </source>
</evidence>